<name>A0ABW3JRB7_9FLAO</name>
<protein>
    <recommendedName>
        <fullName evidence="3">Peptidoglycan-binding protein LysM</fullName>
    </recommendedName>
</protein>
<dbReference type="RefSeq" id="WP_386105058.1">
    <property type="nucleotide sequence ID" value="NZ_JBHTJR010000017.1"/>
</dbReference>
<dbReference type="Proteomes" id="UP001597062">
    <property type="component" value="Unassembled WGS sequence"/>
</dbReference>
<sequence length="70" mass="7544">MGKKINGVTVTESGILAAAHLAGAGNVKKYLRTYGKYQFTDAFGTTIDSYIKKFGGYDVSFVVPNKYATV</sequence>
<evidence type="ECO:0008006" key="3">
    <source>
        <dbReference type="Google" id="ProtNLM"/>
    </source>
</evidence>
<organism evidence="1 2">
    <name type="scientific">Tenacibaculum geojense</name>
    <dbReference type="NCBI Taxonomy" id="915352"/>
    <lineage>
        <taxon>Bacteria</taxon>
        <taxon>Pseudomonadati</taxon>
        <taxon>Bacteroidota</taxon>
        <taxon>Flavobacteriia</taxon>
        <taxon>Flavobacteriales</taxon>
        <taxon>Flavobacteriaceae</taxon>
        <taxon>Tenacibaculum</taxon>
    </lineage>
</organism>
<gene>
    <name evidence="1" type="ORF">ACFQ1U_02720</name>
</gene>
<dbReference type="EMBL" id="JBHTJR010000017">
    <property type="protein sequence ID" value="MFD0992106.1"/>
    <property type="molecule type" value="Genomic_DNA"/>
</dbReference>
<evidence type="ECO:0000313" key="1">
    <source>
        <dbReference type="EMBL" id="MFD0992106.1"/>
    </source>
</evidence>
<proteinExistence type="predicted"/>
<comment type="caution">
    <text evidence="1">The sequence shown here is derived from an EMBL/GenBank/DDBJ whole genome shotgun (WGS) entry which is preliminary data.</text>
</comment>
<reference evidence="2" key="1">
    <citation type="journal article" date="2019" name="Int. J. Syst. Evol. Microbiol.">
        <title>The Global Catalogue of Microorganisms (GCM) 10K type strain sequencing project: providing services to taxonomists for standard genome sequencing and annotation.</title>
        <authorList>
            <consortium name="The Broad Institute Genomics Platform"/>
            <consortium name="The Broad Institute Genome Sequencing Center for Infectious Disease"/>
            <person name="Wu L."/>
            <person name="Ma J."/>
        </authorList>
    </citation>
    <scope>NUCLEOTIDE SEQUENCE [LARGE SCALE GENOMIC DNA]</scope>
    <source>
        <strain evidence="2">CCUG 60527</strain>
    </source>
</reference>
<accession>A0ABW3JRB7</accession>
<keyword evidence="2" id="KW-1185">Reference proteome</keyword>
<evidence type="ECO:0000313" key="2">
    <source>
        <dbReference type="Proteomes" id="UP001597062"/>
    </source>
</evidence>